<dbReference type="GO" id="GO:0003677">
    <property type="term" value="F:DNA binding"/>
    <property type="evidence" value="ECO:0007669"/>
    <property type="project" value="UniProtKB-KW"/>
</dbReference>
<evidence type="ECO:0000313" key="3">
    <source>
        <dbReference type="Proteomes" id="UP001256711"/>
    </source>
</evidence>
<proteinExistence type="predicted"/>
<accession>A0AAW8TW44</accession>
<organism evidence="2 3">
    <name type="scientific">Enterococcus asini</name>
    <dbReference type="NCBI Taxonomy" id="57732"/>
    <lineage>
        <taxon>Bacteria</taxon>
        <taxon>Bacillati</taxon>
        <taxon>Bacillota</taxon>
        <taxon>Bacilli</taxon>
        <taxon>Lactobacillales</taxon>
        <taxon>Enterococcaceae</taxon>
        <taxon>Enterococcus</taxon>
    </lineage>
</organism>
<dbReference type="Pfam" id="PF07878">
    <property type="entry name" value="RHH_5"/>
    <property type="match status" value="1"/>
</dbReference>
<evidence type="ECO:0000259" key="1">
    <source>
        <dbReference type="Pfam" id="PF07878"/>
    </source>
</evidence>
<keyword evidence="2" id="KW-0238">DNA-binding</keyword>
<feature type="domain" description="CopG-like ribbon-helix-helix" evidence="1">
    <location>
        <begin position="18"/>
        <end position="53"/>
    </location>
</feature>
<comment type="caution">
    <text evidence="2">The sequence shown here is derived from an EMBL/GenBank/DDBJ whole genome shotgun (WGS) entry which is preliminary data.</text>
</comment>
<sequence length="57" mass="6599">MDSESKKSKPKKQVPLRLSAELYEQLAAWAEDEFRSVNGQIEYLLTEAVKKRKKSQS</sequence>
<name>A0AAW8TW44_9ENTE</name>
<dbReference type="InterPro" id="IPR010985">
    <property type="entry name" value="Ribbon_hlx_hlx"/>
</dbReference>
<dbReference type="SUPFAM" id="SSF47598">
    <property type="entry name" value="Ribbon-helix-helix"/>
    <property type="match status" value="1"/>
</dbReference>
<dbReference type="RefSeq" id="WP_118339509.1">
    <property type="nucleotide sequence ID" value="NZ_CABJBY010000001.1"/>
</dbReference>
<gene>
    <name evidence="2" type="ORF">P7H43_08370</name>
</gene>
<dbReference type="Gene3D" id="1.10.1220.10">
    <property type="entry name" value="Met repressor-like"/>
    <property type="match status" value="1"/>
</dbReference>
<protein>
    <submittedName>
        <fullName evidence="2">Arc family DNA-binding protein</fullName>
    </submittedName>
</protein>
<dbReference type="InterPro" id="IPR012869">
    <property type="entry name" value="RHH_5"/>
</dbReference>
<reference evidence="2" key="1">
    <citation type="submission" date="2023-03" db="EMBL/GenBank/DDBJ databases">
        <authorList>
            <person name="Shen W."/>
            <person name="Cai J."/>
        </authorList>
    </citation>
    <scope>NUCLEOTIDE SEQUENCE</scope>
    <source>
        <strain evidence="2">B226-2</strain>
    </source>
</reference>
<dbReference type="Proteomes" id="UP001256711">
    <property type="component" value="Unassembled WGS sequence"/>
</dbReference>
<evidence type="ECO:0000313" key="2">
    <source>
        <dbReference type="EMBL" id="MDT2810498.1"/>
    </source>
</evidence>
<dbReference type="InterPro" id="IPR013321">
    <property type="entry name" value="Arc_rbn_hlx_hlx"/>
</dbReference>
<dbReference type="GO" id="GO:0006355">
    <property type="term" value="P:regulation of DNA-templated transcription"/>
    <property type="evidence" value="ECO:0007669"/>
    <property type="project" value="InterPro"/>
</dbReference>
<dbReference type="EMBL" id="JARQBJ010000003">
    <property type="protein sequence ID" value="MDT2810498.1"/>
    <property type="molecule type" value="Genomic_DNA"/>
</dbReference>
<dbReference type="AlphaFoldDB" id="A0AAW8TW44"/>